<dbReference type="InterPro" id="IPR012337">
    <property type="entry name" value="RNaseH-like_sf"/>
</dbReference>
<dbReference type="PANTHER" id="PTHR46387:SF2">
    <property type="entry name" value="RIBONUCLEASE HI"/>
    <property type="match status" value="1"/>
</dbReference>
<dbReference type="InterPro" id="IPR036397">
    <property type="entry name" value="RNaseH_sf"/>
</dbReference>
<protein>
    <recommendedName>
        <fullName evidence="1">RNase H type-1 domain-containing protein</fullName>
    </recommendedName>
</protein>
<sequence>MKYKLEWLFTIKGGGKVRFHSDWLEGDLALASAEELEKIGKAHEFSFEDEIGTEWSMKEMRKLLEETEEDPHDVVVYFDGGFMKDTNEAGLGVVLFFRQGKKKFRVRANERIGEMETNNEAEYAALYFAATLLEEFEIKNMPCEIRGDSQGVLKQLEGEWPCYEEVLNRWLDRIEKKLEALGIKPSFKVISRSENKEADKLASQALEGKRIHAKTQLL</sequence>
<dbReference type="SUPFAM" id="SSF53098">
    <property type="entry name" value="Ribonuclease H-like"/>
    <property type="match status" value="1"/>
</dbReference>
<accession>A0A3D8GPJ8</accession>
<dbReference type="Proteomes" id="UP000257144">
    <property type="component" value="Unassembled WGS sequence"/>
</dbReference>
<comment type="caution">
    <text evidence="2">The sequence shown here is derived from an EMBL/GenBank/DDBJ whole genome shotgun (WGS) entry which is preliminary data.</text>
</comment>
<dbReference type="RefSeq" id="WP_115452407.1">
    <property type="nucleotide sequence ID" value="NZ_QNQT01000005.1"/>
</dbReference>
<keyword evidence="3" id="KW-1185">Reference proteome</keyword>
<evidence type="ECO:0000313" key="2">
    <source>
        <dbReference type="EMBL" id="RDU36413.1"/>
    </source>
</evidence>
<gene>
    <name evidence="2" type="ORF">DRW41_12825</name>
</gene>
<dbReference type="OrthoDB" id="2680098at2"/>
<reference evidence="2 3" key="1">
    <citation type="submission" date="2018-07" db="EMBL/GenBank/DDBJ databases">
        <title>Bacillus sp. YLB-04 draft genome sequence.</title>
        <authorList>
            <person name="Yu L."/>
            <person name="Tang X."/>
        </authorList>
    </citation>
    <scope>NUCLEOTIDE SEQUENCE [LARGE SCALE GENOMIC DNA]</scope>
    <source>
        <strain evidence="2 3">YLB-04</strain>
    </source>
</reference>
<dbReference type="GO" id="GO:0003676">
    <property type="term" value="F:nucleic acid binding"/>
    <property type="evidence" value="ECO:0007669"/>
    <property type="project" value="InterPro"/>
</dbReference>
<dbReference type="Pfam" id="PF13456">
    <property type="entry name" value="RVT_3"/>
    <property type="match status" value="1"/>
</dbReference>
<dbReference type="AlphaFoldDB" id="A0A3D8GPJ8"/>
<name>A0A3D8GPJ8_9BACI</name>
<proteinExistence type="predicted"/>
<dbReference type="PROSITE" id="PS50879">
    <property type="entry name" value="RNASE_H_1"/>
    <property type="match status" value="1"/>
</dbReference>
<dbReference type="PANTHER" id="PTHR46387">
    <property type="entry name" value="POLYNUCLEOTIDYL TRANSFERASE, RIBONUCLEASE H-LIKE SUPERFAMILY PROTEIN"/>
    <property type="match status" value="1"/>
</dbReference>
<dbReference type="GO" id="GO:0004523">
    <property type="term" value="F:RNA-DNA hybrid ribonuclease activity"/>
    <property type="evidence" value="ECO:0007669"/>
    <property type="project" value="InterPro"/>
</dbReference>
<dbReference type="EMBL" id="QNQT01000005">
    <property type="protein sequence ID" value="RDU36413.1"/>
    <property type="molecule type" value="Genomic_DNA"/>
</dbReference>
<evidence type="ECO:0000259" key="1">
    <source>
        <dbReference type="PROSITE" id="PS50879"/>
    </source>
</evidence>
<evidence type="ECO:0000313" key="3">
    <source>
        <dbReference type="Proteomes" id="UP000257144"/>
    </source>
</evidence>
<dbReference type="CDD" id="cd09279">
    <property type="entry name" value="RNase_HI_like"/>
    <property type="match status" value="1"/>
</dbReference>
<organism evidence="2 3">
    <name type="scientific">Neobacillus piezotolerans</name>
    <dbReference type="NCBI Taxonomy" id="2259171"/>
    <lineage>
        <taxon>Bacteria</taxon>
        <taxon>Bacillati</taxon>
        <taxon>Bacillota</taxon>
        <taxon>Bacilli</taxon>
        <taxon>Bacillales</taxon>
        <taxon>Bacillaceae</taxon>
        <taxon>Neobacillus</taxon>
    </lineage>
</organism>
<dbReference type="InterPro" id="IPR002156">
    <property type="entry name" value="RNaseH_domain"/>
</dbReference>
<dbReference type="NCBIfam" id="NF005822">
    <property type="entry name" value="PRK07708.1"/>
    <property type="match status" value="1"/>
</dbReference>
<feature type="domain" description="RNase H type-1" evidence="1">
    <location>
        <begin position="70"/>
        <end position="207"/>
    </location>
</feature>
<dbReference type="Gene3D" id="3.30.420.10">
    <property type="entry name" value="Ribonuclease H-like superfamily/Ribonuclease H"/>
    <property type="match status" value="1"/>
</dbReference>